<proteinExistence type="predicted"/>
<feature type="region of interest" description="Disordered" evidence="2">
    <location>
        <begin position="734"/>
        <end position="753"/>
    </location>
</feature>
<evidence type="ECO:0000256" key="2">
    <source>
        <dbReference type="SAM" id="MobiDB-lite"/>
    </source>
</evidence>
<sequence>MSAAELTINDDHPLALELSSLKVAVRRFQHEAHASALKLQRHSLDSTYALERAQTLQRENAALREELAALHGHPDTSPHPAALQVPEMTISLRRLSDKLTEIEGTLVSRTRELANTLSDVNKLKHEAAGAYQASADVRAREEEAKAREREMHRKVRAAEEERQMMDRVVQQYADLVRTLEGRPSRSSTASHHVSPGRENGVARASNAALLDGLKDGKLGLQRLLEEFNAETERLEQEIGRLHAELAVVETKREARTKAAEQDRARLAEVQVELEKYRADDKSAAQMVSRYMKFSQSTTDTLQKSIDNLKARHEATTATLNLQISNLQSTLATERKQTGRLRDALDELSEQLGRESYGRRREIALRLAVVGREDGLAEALRRWTRRAQETLQRTADDPNLVREGFEQVVDDGIQLLGIMDGDDESVRVGADAHDGLGSVARILAAEQAVKTLVEELQMETEKRMQLERILGRAEVTEDGEIIPPSPPPAPPSAKIPLPLVAEVPTINGGEQVHIIKDADDIQTSRASGPVSPPSEKEHLLAELTRVRSRYDTLQRAFRDCHLALRDLSQTLPTLPSSSSLALLQTAVARLDDFNEDTRVELEIRVSDEERIARGYETLLSIPGAIPEAEEADVETAVRAFIDGTDTAVARAQSQFARKLDDLEHDVAAVKRALHELPTTPEEDQIQSGSNASWTTLAAGLFTPSSRPASPAPMFGSVMTSSRLRRAPSNVQIHARVPSSEAGGEKPPSSPFSALDFAESQDDVRDVHAGAGDAQRIVWSWGTRRQPCVEGAVGVHDLAATT</sequence>
<dbReference type="PANTHER" id="PTHR43941:SF1">
    <property type="entry name" value="STRUCTURAL MAINTENANCE OF CHROMOSOMES PROTEIN 2"/>
    <property type="match status" value="1"/>
</dbReference>
<protein>
    <submittedName>
        <fullName evidence="3">Uncharacterized protein</fullName>
    </submittedName>
</protein>
<organism evidence="3 4">
    <name type="scientific">Hericium alpestre</name>
    <dbReference type="NCBI Taxonomy" id="135208"/>
    <lineage>
        <taxon>Eukaryota</taxon>
        <taxon>Fungi</taxon>
        <taxon>Dikarya</taxon>
        <taxon>Basidiomycota</taxon>
        <taxon>Agaricomycotina</taxon>
        <taxon>Agaricomycetes</taxon>
        <taxon>Russulales</taxon>
        <taxon>Hericiaceae</taxon>
        <taxon>Hericium</taxon>
    </lineage>
</organism>
<dbReference type="OrthoDB" id="2592022at2759"/>
<evidence type="ECO:0000313" key="4">
    <source>
        <dbReference type="Proteomes" id="UP000298061"/>
    </source>
</evidence>
<feature type="region of interest" description="Disordered" evidence="2">
    <location>
        <begin position="180"/>
        <end position="199"/>
    </location>
</feature>
<gene>
    <name evidence="3" type="ORF">EWM64_g6419</name>
</gene>
<dbReference type="PANTHER" id="PTHR43941">
    <property type="entry name" value="STRUCTURAL MAINTENANCE OF CHROMOSOMES PROTEIN 2"/>
    <property type="match status" value="1"/>
</dbReference>
<dbReference type="GO" id="GO:0007076">
    <property type="term" value="P:mitotic chromosome condensation"/>
    <property type="evidence" value="ECO:0007669"/>
    <property type="project" value="TreeGrafter"/>
</dbReference>
<dbReference type="EMBL" id="SFCI01000871">
    <property type="protein sequence ID" value="TFY77590.1"/>
    <property type="molecule type" value="Genomic_DNA"/>
</dbReference>
<dbReference type="Proteomes" id="UP000298061">
    <property type="component" value="Unassembled WGS sequence"/>
</dbReference>
<evidence type="ECO:0000313" key="3">
    <source>
        <dbReference type="EMBL" id="TFY77590.1"/>
    </source>
</evidence>
<evidence type="ECO:0000256" key="1">
    <source>
        <dbReference type="SAM" id="Coils"/>
    </source>
</evidence>
<dbReference type="AlphaFoldDB" id="A0A4Y9ZTQ8"/>
<feature type="coiled-coil region" evidence="1">
    <location>
        <begin position="441"/>
        <end position="468"/>
    </location>
</feature>
<keyword evidence="4" id="KW-1185">Reference proteome</keyword>
<comment type="caution">
    <text evidence="3">The sequence shown here is derived from an EMBL/GenBank/DDBJ whole genome shotgun (WGS) entry which is preliminary data.</text>
</comment>
<name>A0A4Y9ZTQ8_9AGAM</name>
<dbReference type="GO" id="GO:0000796">
    <property type="term" value="C:condensin complex"/>
    <property type="evidence" value="ECO:0007669"/>
    <property type="project" value="TreeGrafter"/>
</dbReference>
<dbReference type="GO" id="GO:0000785">
    <property type="term" value="C:chromatin"/>
    <property type="evidence" value="ECO:0007669"/>
    <property type="project" value="TreeGrafter"/>
</dbReference>
<feature type="coiled-coil region" evidence="1">
    <location>
        <begin position="217"/>
        <end position="279"/>
    </location>
</feature>
<dbReference type="GO" id="GO:0003682">
    <property type="term" value="F:chromatin binding"/>
    <property type="evidence" value="ECO:0007669"/>
    <property type="project" value="TreeGrafter"/>
</dbReference>
<keyword evidence="1" id="KW-0175">Coiled coil</keyword>
<reference evidence="3 4" key="1">
    <citation type="submission" date="2019-02" db="EMBL/GenBank/DDBJ databases">
        <title>Genome sequencing of the rare red list fungi Hericium alpestre (H. flagellum).</title>
        <authorList>
            <person name="Buettner E."/>
            <person name="Kellner H."/>
        </authorList>
    </citation>
    <scope>NUCLEOTIDE SEQUENCE [LARGE SCALE GENOMIC DNA]</scope>
    <source>
        <strain evidence="3 4">DSM 108284</strain>
    </source>
</reference>
<dbReference type="GO" id="GO:0000793">
    <property type="term" value="C:condensed chromosome"/>
    <property type="evidence" value="ECO:0007669"/>
    <property type="project" value="TreeGrafter"/>
</dbReference>
<dbReference type="STRING" id="135208.A0A4Y9ZTQ8"/>
<accession>A0A4Y9ZTQ8</accession>